<reference evidence="2 3" key="1">
    <citation type="submission" date="2020-07" db="EMBL/GenBank/DDBJ databases">
        <authorList>
            <person name="Zhuang K."/>
            <person name="Ran Y."/>
        </authorList>
    </citation>
    <scope>NUCLEOTIDE SEQUENCE [LARGE SCALE GENOMIC DNA]</scope>
    <source>
        <strain evidence="2 3">WCH-YHL-001</strain>
    </source>
</reference>
<organism evidence="2 3">
    <name type="scientific">Nocardia huaxiensis</name>
    <dbReference type="NCBI Taxonomy" id="2755382"/>
    <lineage>
        <taxon>Bacteria</taxon>
        <taxon>Bacillati</taxon>
        <taxon>Actinomycetota</taxon>
        <taxon>Actinomycetes</taxon>
        <taxon>Mycobacteriales</taxon>
        <taxon>Nocardiaceae</taxon>
        <taxon>Nocardia</taxon>
    </lineage>
</organism>
<feature type="chain" id="PRO_5028170341" evidence="1">
    <location>
        <begin position="25"/>
        <end position="55"/>
    </location>
</feature>
<sequence>MKKLIATIGLFLACVAATFGTAHAAPDPWVQDQIDWANCIKEHTAAECRAILNHK</sequence>
<evidence type="ECO:0000313" key="3">
    <source>
        <dbReference type="Proteomes" id="UP000515512"/>
    </source>
</evidence>
<dbReference type="EMBL" id="CP059399">
    <property type="protein sequence ID" value="QLY32967.1"/>
    <property type="molecule type" value="Genomic_DNA"/>
</dbReference>
<accession>A0A7D6ZKL8</accession>
<dbReference type="RefSeq" id="WP_181584131.1">
    <property type="nucleotide sequence ID" value="NZ_CP059399.1"/>
</dbReference>
<dbReference type="AlphaFoldDB" id="A0A7D6ZKL8"/>
<feature type="signal peptide" evidence="1">
    <location>
        <begin position="1"/>
        <end position="24"/>
    </location>
</feature>
<gene>
    <name evidence="2" type="ORF">H0264_12660</name>
</gene>
<evidence type="ECO:0000256" key="1">
    <source>
        <dbReference type="SAM" id="SignalP"/>
    </source>
</evidence>
<evidence type="ECO:0000313" key="2">
    <source>
        <dbReference type="EMBL" id="QLY32967.1"/>
    </source>
</evidence>
<keyword evidence="1" id="KW-0732">Signal</keyword>
<dbReference type="KEGG" id="nhu:H0264_12660"/>
<name>A0A7D6ZKL8_9NOCA</name>
<keyword evidence="3" id="KW-1185">Reference proteome</keyword>
<proteinExistence type="predicted"/>
<protein>
    <submittedName>
        <fullName evidence="2">Uncharacterized protein</fullName>
    </submittedName>
</protein>
<dbReference type="Proteomes" id="UP000515512">
    <property type="component" value="Chromosome"/>
</dbReference>